<proteinExistence type="predicted"/>
<organism evidence="1 2">
    <name type="scientific">Pendulispora brunnea</name>
    <dbReference type="NCBI Taxonomy" id="2905690"/>
    <lineage>
        <taxon>Bacteria</taxon>
        <taxon>Pseudomonadati</taxon>
        <taxon>Myxococcota</taxon>
        <taxon>Myxococcia</taxon>
        <taxon>Myxococcales</taxon>
        <taxon>Sorangiineae</taxon>
        <taxon>Pendulisporaceae</taxon>
        <taxon>Pendulispora</taxon>
    </lineage>
</organism>
<evidence type="ECO:0000313" key="1">
    <source>
        <dbReference type="EMBL" id="WXA90583.1"/>
    </source>
</evidence>
<dbReference type="RefSeq" id="WP_394841196.1">
    <property type="nucleotide sequence ID" value="NZ_CP089982.1"/>
</dbReference>
<dbReference type="Proteomes" id="UP001379533">
    <property type="component" value="Chromosome"/>
</dbReference>
<reference evidence="1 2" key="1">
    <citation type="submission" date="2021-12" db="EMBL/GenBank/DDBJ databases">
        <title>Discovery of the Pendulisporaceae a myxobacterial family with distinct sporulation behavior and unique specialized metabolism.</title>
        <authorList>
            <person name="Garcia R."/>
            <person name="Popoff A."/>
            <person name="Bader C.D."/>
            <person name="Loehr J."/>
            <person name="Walesch S."/>
            <person name="Walt C."/>
            <person name="Boldt J."/>
            <person name="Bunk B."/>
            <person name="Haeckl F.J.F.P.J."/>
            <person name="Gunesch A.P."/>
            <person name="Birkelbach J."/>
            <person name="Nuebel U."/>
            <person name="Pietschmann T."/>
            <person name="Bach T."/>
            <person name="Mueller R."/>
        </authorList>
    </citation>
    <scope>NUCLEOTIDE SEQUENCE [LARGE SCALE GENOMIC DNA]</scope>
    <source>
        <strain evidence="1 2">MSr12523</strain>
    </source>
</reference>
<name>A0ABZ2JVS1_9BACT</name>
<dbReference type="EMBL" id="CP089982">
    <property type="protein sequence ID" value="WXA90583.1"/>
    <property type="molecule type" value="Genomic_DNA"/>
</dbReference>
<sequence>MRENRCKGTNIHNLLRVLRQEGGKAREEECIGRLPDDFRKAVQYGAVVRGGWYPIHWYRTLHATAQAVGMGPGFPRTVGKISATEDLSGGIYSVFLRVVSPAFIISGAARLFNRYYELGTMDIVESRPGYVQAKFHECYGFDHNIWQDMLGGSEGALVAARASDVRVRIVEGGGDGDDHATFEAYYREGRRDSVP</sequence>
<keyword evidence="2" id="KW-1185">Reference proteome</keyword>
<protein>
    <submittedName>
        <fullName evidence="1">Uncharacterized protein</fullName>
    </submittedName>
</protein>
<evidence type="ECO:0000313" key="2">
    <source>
        <dbReference type="Proteomes" id="UP001379533"/>
    </source>
</evidence>
<gene>
    <name evidence="1" type="ORF">LZC95_29515</name>
</gene>
<accession>A0ABZ2JVS1</accession>